<accession>A0ABP7JNC6</accession>
<dbReference type="Pfam" id="PF00528">
    <property type="entry name" value="BPD_transp_1"/>
    <property type="match status" value="1"/>
</dbReference>
<feature type="transmembrane region" description="Helical" evidence="7">
    <location>
        <begin position="230"/>
        <end position="252"/>
    </location>
</feature>
<feature type="domain" description="ABC transmembrane type-1" evidence="8">
    <location>
        <begin position="94"/>
        <end position="291"/>
    </location>
</feature>
<organism evidence="9 10">
    <name type="scientific">Streptomyces coacervatus</name>
    <dbReference type="NCBI Taxonomy" id="647381"/>
    <lineage>
        <taxon>Bacteria</taxon>
        <taxon>Bacillati</taxon>
        <taxon>Actinomycetota</taxon>
        <taxon>Actinomycetes</taxon>
        <taxon>Kitasatosporales</taxon>
        <taxon>Streptomycetaceae</taxon>
        <taxon>Streptomyces</taxon>
    </lineage>
</organism>
<comment type="similarity">
    <text evidence="7">Belongs to the binding-protein-dependent transport system permease family.</text>
</comment>
<protein>
    <submittedName>
        <fullName evidence="9">ABC transporter permease</fullName>
    </submittedName>
</protein>
<dbReference type="Pfam" id="PF19300">
    <property type="entry name" value="BPD_transp_1_N"/>
    <property type="match status" value="1"/>
</dbReference>
<reference evidence="10" key="1">
    <citation type="journal article" date="2019" name="Int. J. Syst. Evol. Microbiol.">
        <title>The Global Catalogue of Microorganisms (GCM) 10K type strain sequencing project: providing services to taxonomists for standard genome sequencing and annotation.</title>
        <authorList>
            <consortium name="The Broad Institute Genomics Platform"/>
            <consortium name="The Broad Institute Genome Sequencing Center for Infectious Disease"/>
            <person name="Wu L."/>
            <person name="Ma J."/>
        </authorList>
    </citation>
    <scope>NUCLEOTIDE SEQUENCE [LARGE SCALE GENOMIC DNA]</scope>
    <source>
        <strain evidence="10">JCM 17138</strain>
    </source>
</reference>
<feature type="transmembrane region" description="Helical" evidence="7">
    <location>
        <begin position="128"/>
        <end position="156"/>
    </location>
</feature>
<dbReference type="PANTHER" id="PTHR43163:SF6">
    <property type="entry name" value="DIPEPTIDE TRANSPORT SYSTEM PERMEASE PROTEIN DPPB-RELATED"/>
    <property type="match status" value="1"/>
</dbReference>
<evidence type="ECO:0000256" key="1">
    <source>
        <dbReference type="ARBA" id="ARBA00004651"/>
    </source>
</evidence>
<evidence type="ECO:0000256" key="6">
    <source>
        <dbReference type="ARBA" id="ARBA00023136"/>
    </source>
</evidence>
<dbReference type="CDD" id="cd06261">
    <property type="entry name" value="TM_PBP2"/>
    <property type="match status" value="1"/>
</dbReference>
<feature type="transmembrane region" description="Helical" evidence="7">
    <location>
        <begin position="168"/>
        <end position="187"/>
    </location>
</feature>
<comment type="caution">
    <text evidence="9">The sequence shown here is derived from an EMBL/GenBank/DDBJ whole genome shotgun (WGS) entry which is preliminary data.</text>
</comment>
<evidence type="ECO:0000256" key="7">
    <source>
        <dbReference type="RuleBase" id="RU363032"/>
    </source>
</evidence>
<proteinExistence type="inferred from homology"/>
<dbReference type="RefSeq" id="WP_275769022.1">
    <property type="nucleotide sequence ID" value="NZ_BAABDE010000050.1"/>
</dbReference>
<dbReference type="PANTHER" id="PTHR43163">
    <property type="entry name" value="DIPEPTIDE TRANSPORT SYSTEM PERMEASE PROTEIN DPPB-RELATED"/>
    <property type="match status" value="1"/>
</dbReference>
<keyword evidence="2 7" id="KW-0813">Transport</keyword>
<gene>
    <name evidence="9" type="ORF">GCM10022403_094990</name>
</gene>
<evidence type="ECO:0000256" key="5">
    <source>
        <dbReference type="ARBA" id="ARBA00022989"/>
    </source>
</evidence>
<dbReference type="InterPro" id="IPR000515">
    <property type="entry name" value="MetI-like"/>
</dbReference>
<evidence type="ECO:0000313" key="9">
    <source>
        <dbReference type="EMBL" id="GAA3848316.1"/>
    </source>
</evidence>
<keyword evidence="4 7" id="KW-0812">Transmembrane</keyword>
<keyword evidence="3" id="KW-1003">Cell membrane</keyword>
<dbReference type="InterPro" id="IPR035906">
    <property type="entry name" value="MetI-like_sf"/>
</dbReference>
<keyword evidence="6 7" id="KW-0472">Membrane</keyword>
<keyword evidence="10" id="KW-1185">Reference proteome</keyword>
<dbReference type="SUPFAM" id="SSF161098">
    <property type="entry name" value="MetI-like"/>
    <property type="match status" value="1"/>
</dbReference>
<comment type="subcellular location">
    <subcellularLocation>
        <location evidence="1 7">Cell membrane</location>
        <topology evidence="1 7">Multi-pass membrane protein</topology>
    </subcellularLocation>
</comment>
<feature type="transmembrane region" description="Helical" evidence="7">
    <location>
        <begin position="98"/>
        <end position="121"/>
    </location>
</feature>
<dbReference type="Proteomes" id="UP001501009">
    <property type="component" value="Unassembled WGS sequence"/>
</dbReference>
<evidence type="ECO:0000256" key="4">
    <source>
        <dbReference type="ARBA" id="ARBA00022692"/>
    </source>
</evidence>
<dbReference type="InterPro" id="IPR045621">
    <property type="entry name" value="BPD_transp_1_N"/>
</dbReference>
<dbReference type="EMBL" id="BAABDE010000050">
    <property type="protein sequence ID" value="GAA3848316.1"/>
    <property type="molecule type" value="Genomic_DNA"/>
</dbReference>
<feature type="transmembrane region" description="Helical" evidence="7">
    <location>
        <begin position="272"/>
        <end position="294"/>
    </location>
</feature>
<dbReference type="PROSITE" id="PS50928">
    <property type="entry name" value="ABC_TM1"/>
    <property type="match status" value="1"/>
</dbReference>
<dbReference type="Gene3D" id="1.10.3720.10">
    <property type="entry name" value="MetI-like"/>
    <property type="match status" value="1"/>
</dbReference>
<evidence type="ECO:0000256" key="2">
    <source>
        <dbReference type="ARBA" id="ARBA00022448"/>
    </source>
</evidence>
<keyword evidence="5 7" id="KW-1133">Transmembrane helix</keyword>
<sequence length="314" mass="32186">MRAALRTVTGALLTLLASSLVIFLALAASPGDAASRLAGSKATAAQIAVIRHANGLDQPLPLRYLHWLKSCLHGDFGTSLQYQQSVSSLLAPRVGQTLALVSLTALLIMVGGLGAGIVGALSRPGSAALTVLSGVGVAVPSFVAATLLIQVFALWLGWLPAISTGVGGLRGLILPALALALSWAAYLSQVVRASLREQLGQEHVAIARSRGLSPAGVFRRHVLRNAAPEITTVSGLAVAGLIAGTVVVEQAFGIGGIGSFLVQSVAGKDSNVVLAISLLMVAAFILTTTATDLLHRALDPRIRAAAKTREGQAR</sequence>
<evidence type="ECO:0000256" key="3">
    <source>
        <dbReference type="ARBA" id="ARBA00022475"/>
    </source>
</evidence>
<name>A0ABP7JNC6_9ACTN</name>
<evidence type="ECO:0000259" key="8">
    <source>
        <dbReference type="PROSITE" id="PS50928"/>
    </source>
</evidence>
<evidence type="ECO:0000313" key="10">
    <source>
        <dbReference type="Proteomes" id="UP001501009"/>
    </source>
</evidence>